<sequence length="122" mass="14381">MKTYYVYIIKCSDQSYYTGITNDIERRLQTHNEGINPDCYTYKRRPVNLMFVEDFSNPIEAIAAEKQIKSWSRKKKEALFQGDWNKIHELAKCKNSTSHVHHEKQPLDSARDDRIGKSGQQR</sequence>
<dbReference type="Gene3D" id="3.40.1440.10">
    <property type="entry name" value="GIY-YIG endonuclease"/>
    <property type="match status" value="1"/>
</dbReference>
<feature type="domain" description="GIY-YIG" evidence="3">
    <location>
        <begin position="2"/>
        <end position="78"/>
    </location>
</feature>
<dbReference type="InterPro" id="IPR035901">
    <property type="entry name" value="GIY-YIG_endonuc_sf"/>
</dbReference>
<gene>
    <name evidence="4" type="ORF">SCALIN_C17_0169</name>
</gene>
<evidence type="ECO:0000313" key="4">
    <source>
        <dbReference type="EMBL" id="GAX61135.1"/>
    </source>
</evidence>
<name>A0A286TZ22_9BACT</name>
<dbReference type="SMART" id="SM00465">
    <property type="entry name" value="GIYc"/>
    <property type="match status" value="1"/>
</dbReference>
<dbReference type="EMBL" id="BAOS01000017">
    <property type="protein sequence ID" value="GAX61135.1"/>
    <property type="molecule type" value="Genomic_DNA"/>
</dbReference>
<evidence type="ECO:0000256" key="2">
    <source>
        <dbReference type="SAM" id="MobiDB-lite"/>
    </source>
</evidence>
<dbReference type="InterPro" id="IPR000305">
    <property type="entry name" value="GIY-YIG_endonuc"/>
</dbReference>
<proteinExistence type="inferred from homology"/>
<evidence type="ECO:0000259" key="3">
    <source>
        <dbReference type="PROSITE" id="PS50164"/>
    </source>
</evidence>
<feature type="compositionally biased region" description="Basic and acidic residues" evidence="2">
    <location>
        <begin position="103"/>
        <end position="116"/>
    </location>
</feature>
<comment type="caution">
    <text evidence="4">The sequence shown here is derived from an EMBL/GenBank/DDBJ whole genome shotgun (WGS) entry which is preliminary data.</text>
</comment>
<dbReference type="OrthoDB" id="9807770at2"/>
<dbReference type="PANTHER" id="PTHR34477">
    <property type="entry name" value="UPF0213 PROTEIN YHBQ"/>
    <property type="match status" value="1"/>
</dbReference>
<reference evidence="5" key="1">
    <citation type="journal article" date="2017" name="Environ. Microbiol. Rep.">
        <title>Genetic Diversity of Marine Anaerobic Ammonium-Oxidizing Bacteria as Revealed by Genomic and Proteomic Analyses of 'Candidatus Scalindua japonica'.</title>
        <authorList>
            <person name="Oshiki M."/>
            <person name="Mizuto K."/>
            <person name="Kimura Z."/>
            <person name="Kindaichi T."/>
            <person name="Satoh H."/>
            <person name="Okabe S."/>
        </authorList>
    </citation>
    <scope>NUCLEOTIDE SEQUENCE [LARGE SCALE GENOMIC DNA]</scope>
    <source>
        <strain evidence="5">husup-a2</strain>
    </source>
</reference>
<dbReference type="AlphaFoldDB" id="A0A286TZ22"/>
<keyword evidence="5" id="KW-1185">Reference proteome</keyword>
<dbReference type="PROSITE" id="PS50164">
    <property type="entry name" value="GIY_YIG"/>
    <property type="match status" value="1"/>
</dbReference>
<accession>A0A286TZ22</accession>
<evidence type="ECO:0000313" key="5">
    <source>
        <dbReference type="Proteomes" id="UP000218542"/>
    </source>
</evidence>
<feature type="region of interest" description="Disordered" evidence="2">
    <location>
        <begin position="95"/>
        <end position="122"/>
    </location>
</feature>
<dbReference type="InterPro" id="IPR050190">
    <property type="entry name" value="UPF0213_domain"/>
</dbReference>
<dbReference type="CDD" id="cd10456">
    <property type="entry name" value="GIY-YIG_UPF0213"/>
    <property type="match status" value="1"/>
</dbReference>
<comment type="similarity">
    <text evidence="1">Belongs to the UPF0213 family.</text>
</comment>
<dbReference type="SUPFAM" id="SSF82771">
    <property type="entry name" value="GIY-YIG endonuclease"/>
    <property type="match status" value="1"/>
</dbReference>
<dbReference type="RefSeq" id="WP_096894526.1">
    <property type="nucleotide sequence ID" value="NZ_BAOS01000017.1"/>
</dbReference>
<dbReference type="Pfam" id="PF01541">
    <property type="entry name" value="GIY-YIG"/>
    <property type="match status" value="1"/>
</dbReference>
<protein>
    <submittedName>
        <fullName evidence="4">Excinuclease ABC subunit C</fullName>
    </submittedName>
</protein>
<dbReference type="Proteomes" id="UP000218542">
    <property type="component" value="Unassembled WGS sequence"/>
</dbReference>
<organism evidence="4 5">
    <name type="scientific">Candidatus Scalindua japonica</name>
    <dbReference type="NCBI Taxonomy" id="1284222"/>
    <lineage>
        <taxon>Bacteria</taxon>
        <taxon>Pseudomonadati</taxon>
        <taxon>Planctomycetota</taxon>
        <taxon>Candidatus Brocadiia</taxon>
        <taxon>Candidatus Brocadiales</taxon>
        <taxon>Candidatus Scalinduaceae</taxon>
        <taxon>Candidatus Scalindua</taxon>
    </lineage>
</organism>
<dbReference type="PANTHER" id="PTHR34477:SF1">
    <property type="entry name" value="UPF0213 PROTEIN YHBQ"/>
    <property type="match status" value="1"/>
</dbReference>
<evidence type="ECO:0000256" key="1">
    <source>
        <dbReference type="ARBA" id="ARBA00007435"/>
    </source>
</evidence>